<feature type="transmembrane region" description="Helical" evidence="1">
    <location>
        <begin position="36"/>
        <end position="58"/>
    </location>
</feature>
<evidence type="ECO:0000313" key="2">
    <source>
        <dbReference type="EMBL" id="SMX27235.1"/>
    </source>
</evidence>
<dbReference type="EMBL" id="FXXP01000001">
    <property type="protein sequence ID" value="SMX27235.1"/>
    <property type="molecule type" value="Genomic_DNA"/>
</dbReference>
<reference evidence="3" key="1">
    <citation type="submission" date="2017-05" db="EMBL/GenBank/DDBJ databases">
        <authorList>
            <person name="Rodrigo-Torres L."/>
            <person name="Arahal R. D."/>
            <person name="Lucena T."/>
        </authorList>
    </citation>
    <scope>NUCLEOTIDE SEQUENCE [LARGE SCALE GENOMIC DNA]</scope>
    <source>
        <strain evidence="3">CECT 8649</strain>
    </source>
</reference>
<gene>
    <name evidence="2" type="ORF">TRP8649_01337</name>
</gene>
<accession>A0A238JA24</accession>
<evidence type="ECO:0000256" key="1">
    <source>
        <dbReference type="SAM" id="Phobius"/>
    </source>
</evidence>
<keyword evidence="1" id="KW-1133">Transmembrane helix</keyword>
<protein>
    <submittedName>
        <fullName evidence="2">Uncharacterized protein</fullName>
    </submittedName>
</protein>
<sequence length="119" mass="12999">MANMATPYPARKVNGAAFAAAVSSVLLWVLRERLGWQLPITLEPAIVAIVTFVVGYFIPPADRDTLDRLCCTNGMRASLFESSGVASVHEQLFPCEAEDQELSFLQHGAEAVWFATDLV</sequence>
<keyword evidence="1" id="KW-0472">Membrane</keyword>
<dbReference type="Proteomes" id="UP000225972">
    <property type="component" value="Unassembled WGS sequence"/>
</dbReference>
<keyword evidence="3" id="KW-1185">Reference proteome</keyword>
<dbReference type="RefSeq" id="WP_166652631.1">
    <property type="nucleotide sequence ID" value="NZ_FXXP01000001.1"/>
</dbReference>
<proteinExistence type="predicted"/>
<dbReference type="AlphaFoldDB" id="A0A238JA24"/>
<name>A0A238JA24_9RHOB</name>
<organism evidence="2 3">
    <name type="scientific">Pelagimonas phthalicica</name>
    <dbReference type="NCBI Taxonomy" id="1037362"/>
    <lineage>
        <taxon>Bacteria</taxon>
        <taxon>Pseudomonadati</taxon>
        <taxon>Pseudomonadota</taxon>
        <taxon>Alphaproteobacteria</taxon>
        <taxon>Rhodobacterales</taxon>
        <taxon>Roseobacteraceae</taxon>
        <taxon>Pelagimonas</taxon>
    </lineage>
</organism>
<feature type="transmembrane region" description="Helical" evidence="1">
    <location>
        <begin position="12"/>
        <end position="30"/>
    </location>
</feature>
<evidence type="ECO:0000313" key="3">
    <source>
        <dbReference type="Proteomes" id="UP000225972"/>
    </source>
</evidence>
<keyword evidence="1" id="KW-0812">Transmembrane</keyword>